<feature type="region of interest" description="Disordered" evidence="2">
    <location>
        <begin position="1"/>
        <end position="36"/>
    </location>
</feature>
<feature type="coiled-coil region" evidence="1">
    <location>
        <begin position="70"/>
        <end position="97"/>
    </location>
</feature>
<organism evidence="4 5">
    <name type="scientific">Paenibacillus alvei</name>
    <name type="common">Bacillus alvei</name>
    <dbReference type="NCBI Taxonomy" id="44250"/>
    <lineage>
        <taxon>Bacteria</taxon>
        <taxon>Bacillati</taxon>
        <taxon>Bacillota</taxon>
        <taxon>Bacilli</taxon>
        <taxon>Bacillales</taxon>
        <taxon>Paenibacillaceae</taxon>
        <taxon>Paenibacillus</taxon>
    </lineage>
</organism>
<reference evidence="4 5" key="1">
    <citation type="submission" date="2022-05" db="EMBL/GenBank/DDBJ databases">
        <title>Genome Sequencing of Bee-Associated Microbes.</title>
        <authorList>
            <person name="Dunlap C."/>
        </authorList>
    </citation>
    <scope>NUCLEOTIDE SEQUENCE [LARGE SCALE GENOMIC DNA]</scope>
    <source>
        <strain evidence="4 5">NRRL B-04010</strain>
    </source>
</reference>
<dbReference type="RefSeq" id="WP_268600168.1">
    <property type="nucleotide sequence ID" value="NZ_JAMDNP010000050.1"/>
</dbReference>
<comment type="caution">
    <text evidence="4">The sequence shown here is derived from an EMBL/GenBank/DDBJ whole genome shotgun (WGS) entry which is preliminary data.</text>
</comment>
<keyword evidence="1" id="KW-0175">Coiled coil</keyword>
<protein>
    <recommendedName>
        <fullName evidence="3">TraC-like domain-containing protein</fullName>
    </recommendedName>
</protein>
<feature type="compositionally biased region" description="Basic residues" evidence="2">
    <location>
        <begin position="9"/>
        <end position="20"/>
    </location>
</feature>
<evidence type="ECO:0000259" key="3">
    <source>
        <dbReference type="Pfam" id="PF26593"/>
    </source>
</evidence>
<keyword evidence="5" id="KW-1185">Reference proteome</keyword>
<accession>A0ABT4H2P0</accession>
<evidence type="ECO:0000256" key="1">
    <source>
        <dbReference type="SAM" id="Coils"/>
    </source>
</evidence>
<name>A0ABT4H2P0_PAEAL</name>
<evidence type="ECO:0000313" key="5">
    <source>
        <dbReference type="Proteomes" id="UP001527181"/>
    </source>
</evidence>
<sequence>MGLKDRLKQHAKGKNKKAPGKKVSNASSTNPSTQTWMPIKDINNNLLYRKDSMIVATIRVQPVNLDLLSNNEKSRKIKQLEEQINGINYKLQILSIAKPVDLDGFILKMEHAKQQADGNLEIRLLSHYIEQATYKAISGEALERHFYILIPAELGKKPELDEQMLIQRASELASSLTSAELFSHVCSDPELQDLQFIFNNPNQAAYERSPLTATSIPPVYFAEEVYQ</sequence>
<dbReference type="EMBL" id="JAMDNP010000050">
    <property type="protein sequence ID" value="MCY9763219.1"/>
    <property type="molecule type" value="Genomic_DNA"/>
</dbReference>
<evidence type="ECO:0000256" key="2">
    <source>
        <dbReference type="SAM" id="MobiDB-lite"/>
    </source>
</evidence>
<dbReference type="Pfam" id="PF26593">
    <property type="entry name" value="TraC-like"/>
    <property type="match status" value="1"/>
</dbReference>
<proteinExistence type="predicted"/>
<gene>
    <name evidence="4" type="ORF">M5X12_22045</name>
</gene>
<dbReference type="Proteomes" id="UP001527181">
    <property type="component" value="Unassembled WGS sequence"/>
</dbReference>
<dbReference type="InterPro" id="IPR058596">
    <property type="entry name" value="TraC-like_dom"/>
</dbReference>
<feature type="compositionally biased region" description="Polar residues" evidence="2">
    <location>
        <begin position="24"/>
        <end position="36"/>
    </location>
</feature>
<feature type="domain" description="TraC-like" evidence="3">
    <location>
        <begin position="47"/>
        <end position="151"/>
    </location>
</feature>
<evidence type="ECO:0000313" key="4">
    <source>
        <dbReference type="EMBL" id="MCY9763219.1"/>
    </source>
</evidence>